<keyword evidence="3" id="KW-1185">Reference proteome</keyword>
<dbReference type="InterPro" id="IPR004675">
    <property type="entry name" value="AhpD_core"/>
</dbReference>
<dbReference type="PANTHER" id="PTHR34846:SF10">
    <property type="entry name" value="CYTOPLASMIC PROTEIN"/>
    <property type="match status" value="1"/>
</dbReference>
<evidence type="ECO:0000313" key="3">
    <source>
        <dbReference type="Proteomes" id="UP000679126"/>
    </source>
</evidence>
<dbReference type="NCBIfam" id="TIGR00778">
    <property type="entry name" value="ahpD_dom"/>
    <property type="match status" value="1"/>
</dbReference>
<dbReference type="InterPro" id="IPR029032">
    <property type="entry name" value="AhpD-like"/>
</dbReference>
<dbReference type="Pfam" id="PF02627">
    <property type="entry name" value="CMD"/>
    <property type="match status" value="1"/>
</dbReference>
<evidence type="ECO:0000313" key="2">
    <source>
        <dbReference type="EMBL" id="MBO9154533.1"/>
    </source>
</evidence>
<dbReference type="EMBL" id="JAGHKP010000004">
    <property type="protein sequence ID" value="MBO9154533.1"/>
    <property type="molecule type" value="Genomic_DNA"/>
</dbReference>
<dbReference type="Gene3D" id="1.20.1290.10">
    <property type="entry name" value="AhpD-like"/>
    <property type="match status" value="1"/>
</dbReference>
<proteinExistence type="predicted"/>
<gene>
    <name evidence="2" type="ORF">J7I43_20075</name>
</gene>
<sequence length="146" mass="16746">MSERIKIWNAAPAGYKAMGALEAYLPTTRISPLHHELIRIRASQINGCAYCVDKHSKDARKHGETEQRLYAIAVWRETPFFTEEERTILAITEEVTLIHQRVSDETYAKAAELFDEEYLAQVIMAAIIINAWNRIGVYTHMQPAKE</sequence>
<comment type="caution">
    <text evidence="2">The sequence shown here is derived from an EMBL/GenBank/DDBJ whole genome shotgun (WGS) entry which is preliminary data.</text>
</comment>
<dbReference type="PANTHER" id="PTHR34846">
    <property type="entry name" value="4-CARBOXYMUCONOLACTONE DECARBOXYLASE FAMILY PROTEIN (AFU_ORTHOLOGUE AFUA_6G11590)"/>
    <property type="match status" value="1"/>
</dbReference>
<reference evidence="3" key="1">
    <citation type="submission" date="2021-03" db="EMBL/GenBank/DDBJ databases">
        <title>Assistant Professor.</title>
        <authorList>
            <person name="Huq M.A."/>
        </authorList>
    </citation>
    <scope>NUCLEOTIDE SEQUENCE [LARGE SCALE GENOMIC DNA]</scope>
    <source>
        <strain evidence="3">MAH-28</strain>
    </source>
</reference>
<dbReference type="InterPro" id="IPR003779">
    <property type="entry name" value="CMD-like"/>
</dbReference>
<name>A0ABS3YIL8_9BACT</name>
<evidence type="ECO:0000259" key="1">
    <source>
        <dbReference type="Pfam" id="PF02627"/>
    </source>
</evidence>
<feature type="domain" description="Carboxymuconolactone decarboxylase-like" evidence="1">
    <location>
        <begin position="17"/>
        <end position="94"/>
    </location>
</feature>
<accession>A0ABS3YIL8</accession>
<protein>
    <submittedName>
        <fullName evidence="2">Carboxymuconolactone decarboxylase family protein</fullName>
    </submittedName>
</protein>
<dbReference type="SUPFAM" id="SSF69118">
    <property type="entry name" value="AhpD-like"/>
    <property type="match status" value="1"/>
</dbReference>
<dbReference type="RefSeq" id="WP_209147651.1">
    <property type="nucleotide sequence ID" value="NZ_JAGHKP010000004.1"/>
</dbReference>
<organism evidence="2 3">
    <name type="scientific">Chitinophaga chungangae</name>
    <dbReference type="NCBI Taxonomy" id="2821488"/>
    <lineage>
        <taxon>Bacteria</taxon>
        <taxon>Pseudomonadati</taxon>
        <taxon>Bacteroidota</taxon>
        <taxon>Chitinophagia</taxon>
        <taxon>Chitinophagales</taxon>
        <taxon>Chitinophagaceae</taxon>
        <taxon>Chitinophaga</taxon>
    </lineage>
</organism>
<dbReference type="Proteomes" id="UP000679126">
    <property type="component" value="Unassembled WGS sequence"/>
</dbReference>